<keyword evidence="2" id="KW-0732">Signal</keyword>
<feature type="chain" id="PRO_5044187848" description="Secreted protein" evidence="2">
    <location>
        <begin position="19"/>
        <end position="83"/>
    </location>
</feature>
<dbReference type="GeneID" id="17281081"/>
<protein>
    <recommendedName>
        <fullName evidence="5">Secreted protein</fullName>
    </recommendedName>
</protein>
<dbReference type="HOGENOM" id="CLU_2547348_0_0_1"/>
<reference evidence="4" key="1">
    <citation type="journal article" date="2013" name="Nature">
        <title>Pan genome of the phytoplankton Emiliania underpins its global distribution.</title>
        <authorList>
            <person name="Read B.A."/>
            <person name="Kegel J."/>
            <person name="Klute M.J."/>
            <person name="Kuo A."/>
            <person name="Lefebvre S.C."/>
            <person name="Maumus F."/>
            <person name="Mayer C."/>
            <person name="Miller J."/>
            <person name="Monier A."/>
            <person name="Salamov A."/>
            <person name="Young J."/>
            <person name="Aguilar M."/>
            <person name="Claverie J.M."/>
            <person name="Frickenhaus S."/>
            <person name="Gonzalez K."/>
            <person name="Herman E.K."/>
            <person name="Lin Y.C."/>
            <person name="Napier J."/>
            <person name="Ogata H."/>
            <person name="Sarno A.F."/>
            <person name="Shmutz J."/>
            <person name="Schroeder D."/>
            <person name="de Vargas C."/>
            <person name="Verret F."/>
            <person name="von Dassow P."/>
            <person name="Valentin K."/>
            <person name="Van de Peer Y."/>
            <person name="Wheeler G."/>
            <person name="Dacks J.B."/>
            <person name="Delwiche C.F."/>
            <person name="Dyhrman S.T."/>
            <person name="Glockner G."/>
            <person name="John U."/>
            <person name="Richards T."/>
            <person name="Worden A.Z."/>
            <person name="Zhang X."/>
            <person name="Grigoriev I.V."/>
            <person name="Allen A.E."/>
            <person name="Bidle K."/>
            <person name="Borodovsky M."/>
            <person name="Bowler C."/>
            <person name="Brownlee C."/>
            <person name="Cock J.M."/>
            <person name="Elias M."/>
            <person name="Gladyshev V.N."/>
            <person name="Groth M."/>
            <person name="Guda C."/>
            <person name="Hadaegh A."/>
            <person name="Iglesias-Rodriguez M.D."/>
            <person name="Jenkins J."/>
            <person name="Jones B.M."/>
            <person name="Lawson T."/>
            <person name="Leese F."/>
            <person name="Lindquist E."/>
            <person name="Lobanov A."/>
            <person name="Lomsadze A."/>
            <person name="Malik S.B."/>
            <person name="Marsh M.E."/>
            <person name="Mackinder L."/>
            <person name="Mock T."/>
            <person name="Mueller-Roeber B."/>
            <person name="Pagarete A."/>
            <person name="Parker M."/>
            <person name="Probert I."/>
            <person name="Quesneville H."/>
            <person name="Raines C."/>
            <person name="Rensing S.A."/>
            <person name="Riano-Pachon D.M."/>
            <person name="Richier S."/>
            <person name="Rokitta S."/>
            <person name="Shiraiwa Y."/>
            <person name="Soanes D.M."/>
            <person name="van der Giezen M."/>
            <person name="Wahlund T.M."/>
            <person name="Williams B."/>
            <person name="Wilson W."/>
            <person name="Wolfe G."/>
            <person name="Wurch L.L."/>
        </authorList>
    </citation>
    <scope>NUCLEOTIDE SEQUENCE</scope>
</reference>
<dbReference type="RefSeq" id="XP_005788236.1">
    <property type="nucleotide sequence ID" value="XM_005788179.1"/>
</dbReference>
<evidence type="ECO:0000256" key="2">
    <source>
        <dbReference type="SAM" id="SignalP"/>
    </source>
</evidence>
<evidence type="ECO:0000313" key="3">
    <source>
        <dbReference type="EnsemblProtists" id="EOD35807"/>
    </source>
</evidence>
<feature type="region of interest" description="Disordered" evidence="1">
    <location>
        <begin position="64"/>
        <end position="83"/>
    </location>
</feature>
<keyword evidence="4" id="KW-1185">Reference proteome</keyword>
<dbReference type="PaxDb" id="2903-EOD35807"/>
<accession>A0A0D3KJ72</accession>
<proteinExistence type="predicted"/>
<dbReference type="AlphaFoldDB" id="A0A0D3KJ72"/>
<dbReference type="KEGG" id="ehx:EMIHUDRAFT_252536"/>
<evidence type="ECO:0000313" key="4">
    <source>
        <dbReference type="Proteomes" id="UP000013827"/>
    </source>
</evidence>
<organism evidence="3 4">
    <name type="scientific">Emiliania huxleyi (strain CCMP1516)</name>
    <dbReference type="NCBI Taxonomy" id="280463"/>
    <lineage>
        <taxon>Eukaryota</taxon>
        <taxon>Haptista</taxon>
        <taxon>Haptophyta</taxon>
        <taxon>Prymnesiophyceae</taxon>
        <taxon>Isochrysidales</taxon>
        <taxon>Noelaerhabdaceae</taxon>
        <taxon>Emiliania</taxon>
    </lineage>
</organism>
<name>A0A0D3KJ72_EMIH1</name>
<dbReference type="EnsemblProtists" id="EOD35807">
    <property type="protein sequence ID" value="EOD35807"/>
    <property type="gene ID" value="EMIHUDRAFT_252536"/>
</dbReference>
<evidence type="ECO:0008006" key="5">
    <source>
        <dbReference type="Google" id="ProtNLM"/>
    </source>
</evidence>
<reference evidence="3" key="2">
    <citation type="submission" date="2024-10" db="UniProtKB">
        <authorList>
            <consortium name="EnsemblProtists"/>
        </authorList>
    </citation>
    <scope>IDENTIFICATION</scope>
</reference>
<evidence type="ECO:0000256" key="1">
    <source>
        <dbReference type="SAM" id="MobiDB-lite"/>
    </source>
</evidence>
<sequence>MLIRIPLLLCCSLQSRCGLRTLGVRLSPCCSIRAHLWQPFAERLLKACENLVALKASHEDVVNRAEAPPQGRRPSVKSLASLF</sequence>
<dbReference type="Proteomes" id="UP000013827">
    <property type="component" value="Unassembled WGS sequence"/>
</dbReference>
<feature type="signal peptide" evidence="2">
    <location>
        <begin position="1"/>
        <end position="18"/>
    </location>
</feature>